<evidence type="ECO:0000313" key="2">
    <source>
        <dbReference type="EMBL" id="MCI62017.1"/>
    </source>
</evidence>
<proteinExistence type="predicted"/>
<dbReference type="AlphaFoldDB" id="A0A392TNK6"/>
<accession>A0A392TNK6</accession>
<reference evidence="2 3" key="1">
    <citation type="journal article" date="2018" name="Front. Plant Sci.">
        <title>Red Clover (Trifolium pratense) and Zigzag Clover (T. medium) - A Picture of Genomic Similarities and Differences.</title>
        <authorList>
            <person name="Dluhosova J."/>
            <person name="Istvanek J."/>
            <person name="Nedelnik J."/>
            <person name="Repkova J."/>
        </authorList>
    </citation>
    <scope>NUCLEOTIDE SEQUENCE [LARGE SCALE GENOMIC DNA]</scope>
    <source>
        <strain evidence="3">cv. 10/8</strain>
        <tissue evidence="2">Leaf</tissue>
    </source>
</reference>
<protein>
    <submittedName>
        <fullName evidence="2">Uncharacterized protein</fullName>
    </submittedName>
</protein>
<keyword evidence="1" id="KW-0472">Membrane</keyword>
<keyword evidence="3" id="KW-1185">Reference proteome</keyword>
<comment type="caution">
    <text evidence="2">The sequence shown here is derived from an EMBL/GenBank/DDBJ whole genome shotgun (WGS) entry which is preliminary data.</text>
</comment>
<keyword evidence="1" id="KW-1133">Transmembrane helix</keyword>
<evidence type="ECO:0000256" key="1">
    <source>
        <dbReference type="SAM" id="Phobius"/>
    </source>
</evidence>
<feature type="transmembrane region" description="Helical" evidence="1">
    <location>
        <begin position="21"/>
        <end position="45"/>
    </location>
</feature>
<name>A0A392TNK6_9FABA</name>
<keyword evidence="1" id="KW-0812">Transmembrane</keyword>
<sequence length="59" mass="6536">MLARGGKWSVARKQAGWSSGLPMFVVLPSVATLAMWFLSRIVIFWSGVANNICHFNLLV</sequence>
<organism evidence="2 3">
    <name type="scientific">Trifolium medium</name>
    <dbReference type="NCBI Taxonomy" id="97028"/>
    <lineage>
        <taxon>Eukaryota</taxon>
        <taxon>Viridiplantae</taxon>
        <taxon>Streptophyta</taxon>
        <taxon>Embryophyta</taxon>
        <taxon>Tracheophyta</taxon>
        <taxon>Spermatophyta</taxon>
        <taxon>Magnoliopsida</taxon>
        <taxon>eudicotyledons</taxon>
        <taxon>Gunneridae</taxon>
        <taxon>Pentapetalae</taxon>
        <taxon>rosids</taxon>
        <taxon>fabids</taxon>
        <taxon>Fabales</taxon>
        <taxon>Fabaceae</taxon>
        <taxon>Papilionoideae</taxon>
        <taxon>50 kb inversion clade</taxon>
        <taxon>NPAAA clade</taxon>
        <taxon>Hologalegina</taxon>
        <taxon>IRL clade</taxon>
        <taxon>Trifolieae</taxon>
        <taxon>Trifolium</taxon>
    </lineage>
</organism>
<evidence type="ECO:0000313" key="3">
    <source>
        <dbReference type="Proteomes" id="UP000265520"/>
    </source>
</evidence>
<dbReference type="EMBL" id="LXQA010611189">
    <property type="protein sequence ID" value="MCI62017.1"/>
    <property type="molecule type" value="Genomic_DNA"/>
</dbReference>
<feature type="non-terminal residue" evidence="2">
    <location>
        <position position="59"/>
    </location>
</feature>
<dbReference type="Proteomes" id="UP000265520">
    <property type="component" value="Unassembled WGS sequence"/>
</dbReference>